<dbReference type="AlphaFoldDB" id="A0A368N4F6"/>
<dbReference type="Pfam" id="PF14344">
    <property type="entry name" value="DUF4397"/>
    <property type="match status" value="1"/>
</dbReference>
<reference evidence="2 3" key="1">
    <citation type="submission" date="2018-07" db="EMBL/GenBank/DDBJ databases">
        <title>Genome sequences of Haloplanus salinus JCM 18368T.</title>
        <authorList>
            <person name="Kim Y.B."/>
            <person name="Roh S.W."/>
        </authorList>
    </citation>
    <scope>NUCLEOTIDE SEQUENCE [LARGE SCALE GENOMIC DNA]</scope>
    <source>
        <strain evidence="2 3">JCM 18368</strain>
    </source>
</reference>
<name>A0A368N4F6_9EURY</name>
<protein>
    <submittedName>
        <fullName evidence="2">DUF4397 domain-containing protein</fullName>
    </submittedName>
</protein>
<comment type="caution">
    <text evidence="2">The sequence shown here is derived from an EMBL/GenBank/DDBJ whole genome shotgun (WGS) entry which is preliminary data.</text>
</comment>
<dbReference type="RefSeq" id="WP_114450628.1">
    <property type="nucleotide sequence ID" value="NZ_QPHM01000003.1"/>
</dbReference>
<gene>
    <name evidence="2" type="ORF">DU504_17085</name>
</gene>
<evidence type="ECO:0000313" key="3">
    <source>
        <dbReference type="Proteomes" id="UP000252189"/>
    </source>
</evidence>
<dbReference type="Proteomes" id="UP000252189">
    <property type="component" value="Unassembled WGS sequence"/>
</dbReference>
<organism evidence="2 3">
    <name type="scientific">Haloplanus salinus</name>
    <dbReference type="NCBI Taxonomy" id="1126245"/>
    <lineage>
        <taxon>Archaea</taxon>
        <taxon>Methanobacteriati</taxon>
        <taxon>Methanobacteriota</taxon>
        <taxon>Stenosarchaea group</taxon>
        <taxon>Halobacteria</taxon>
        <taxon>Halobacteriales</taxon>
        <taxon>Haloferacaceae</taxon>
        <taxon>Haloplanus</taxon>
    </lineage>
</organism>
<keyword evidence="3" id="KW-1185">Reference proteome</keyword>
<evidence type="ECO:0000313" key="2">
    <source>
        <dbReference type="EMBL" id="RCU44454.1"/>
    </source>
</evidence>
<accession>A0A368N4F6</accession>
<feature type="domain" description="DUF4397" evidence="1">
    <location>
        <begin position="4"/>
        <end position="116"/>
    </location>
</feature>
<dbReference type="InterPro" id="IPR025510">
    <property type="entry name" value="DUF4397"/>
</dbReference>
<sequence length="203" mass="21302">MNTQLRIGHFSPDAPAVDIHVDGESLLEGVSFGTLGDYMDVDAGSYDVEIVPTAGGDAVLSATLDLDNDTSYTVLAINALDDIEALVMTDEQPTVGAEDTRIRFVHTVPDAPAVDVWADDAALFENVAFGKTSSFATVDADAYDIDVRPAGADDSVLNLSEVAFDGATSYTVLATGMLGDDTLDAMLVADYVTTEADDRTVAP</sequence>
<dbReference type="OrthoDB" id="187327at2157"/>
<proteinExistence type="predicted"/>
<dbReference type="EMBL" id="QPHM01000003">
    <property type="protein sequence ID" value="RCU44454.1"/>
    <property type="molecule type" value="Genomic_DNA"/>
</dbReference>
<evidence type="ECO:0000259" key="1">
    <source>
        <dbReference type="Pfam" id="PF14344"/>
    </source>
</evidence>